<keyword evidence="3" id="KW-0238">DNA-binding</keyword>
<evidence type="ECO:0000256" key="3">
    <source>
        <dbReference type="ARBA" id="ARBA00023125"/>
    </source>
</evidence>
<evidence type="ECO:0000259" key="4">
    <source>
        <dbReference type="Pfam" id="PF00488"/>
    </source>
</evidence>
<protein>
    <submittedName>
        <fullName evidence="5">DNA mismatch repair protein MutS</fullName>
    </submittedName>
</protein>
<dbReference type="AlphaFoldDB" id="A0A645FS18"/>
<accession>A0A645FS18</accession>
<dbReference type="SUPFAM" id="SSF52540">
    <property type="entry name" value="P-loop containing nucleoside triphosphate hydrolases"/>
    <property type="match status" value="1"/>
</dbReference>
<keyword evidence="2" id="KW-0067">ATP-binding</keyword>
<dbReference type="InterPro" id="IPR000432">
    <property type="entry name" value="DNA_mismatch_repair_MutS_C"/>
</dbReference>
<name>A0A645FS18_9ZZZZ</name>
<evidence type="ECO:0000313" key="5">
    <source>
        <dbReference type="EMBL" id="MPN14984.1"/>
    </source>
</evidence>
<sequence length="112" mass="12173">MKERGKEVVFLRRIIPGGADKSYGIHVAQLAGLPKRIIDRANKILDDLENKHSEPSELKAGASAAATTSMSLFESALTTELLAIDVMAITPLEAINILYRLQSDAKKEAGRI</sequence>
<feature type="domain" description="DNA mismatch repair proteins mutS family" evidence="4">
    <location>
        <begin position="2"/>
        <end position="49"/>
    </location>
</feature>
<dbReference type="GO" id="GO:0030983">
    <property type="term" value="F:mismatched DNA binding"/>
    <property type="evidence" value="ECO:0007669"/>
    <property type="project" value="InterPro"/>
</dbReference>
<keyword evidence="1" id="KW-0547">Nucleotide-binding</keyword>
<evidence type="ECO:0000256" key="2">
    <source>
        <dbReference type="ARBA" id="ARBA00022840"/>
    </source>
</evidence>
<organism evidence="5">
    <name type="scientific">bioreactor metagenome</name>
    <dbReference type="NCBI Taxonomy" id="1076179"/>
    <lineage>
        <taxon>unclassified sequences</taxon>
        <taxon>metagenomes</taxon>
        <taxon>ecological metagenomes</taxon>
    </lineage>
</organism>
<evidence type="ECO:0000256" key="1">
    <source>
        <dbReference type="ARBA" id="ARBA00022741"/>
    </source>
</evidence>
<reference evidence="5" key="1">
    <citation type="submission" date="2019-08" db="EMBL/GenBank/DDBJ databases">
        <authorList>
            <person name="Kucharzyk K."/>
            <person name="Murdoch R.W."/>
            <person name="Higgins S."/>
            <person name="Loffler F."/>
        </authorList>
    </citation>
    <scope>NUCLEOTIDE SEQUENCE</scope>
</reference>
<dbReference type="Gene3D" id="3.40.50.300">
    <property type="entry name" value="P-loop containing nucleotide triphosphate hydrolases"/>
    <property type="match status" value="1"/>
</dbReference>
<dbReference type="Pfam" id="PF00488">
    <property type="entry name" value="MutS_V"/>
    <property type="match status" value="1"/>
</dbReference>
<comment type="caution">
    <text evidence="5">The sequence shown here is derived from an EMBL/GenBank/DDBJ whole genome shotgun (WGS) entry which is preliminary data.</text>
</comment>
<dbReference type="InterPro" id="IPR027417">
    <property type="entry name" value="P-loop_NTPase"/>
</dbReference>
<gene>
    <name evidence="5" type="primary">mutS_57</name>
    <name evidence="5" type="ORF">SDC9_162313</name>
</gene>
<dbReference type="GO" id="GO:0006298">
    <property type="term" value="P:mismatch repair"/>
    <property type="evidence" value="ECO:0007669"/>
    <property type="project" value="InterPro"/>
</dbReference>
<dbReference type="EMBL" id="VSSQ01061689">
    <property type="protein sequence ID" value="MPN14984.1"/>
    <property type="molecule type" value="Genomic_DNA"/>
</dbReference>
<dbReference type="GO" id="GO:0005524">
    <property type="term" value="F:ATP binding"/>
    <property type="evidence" value="ECO:0007669"/>
    <property type="project" value="UniProtKB-KW"/>
</dbReference>
<proteinExistence type="predicted"/>